<dbReference type="CDD" id="cd20557">
    <property type="entry name" value="CYCLIN_ScPCL1-like"/>
    <property type="match status" value="1"/>
</dbReference>
<reference evidence="1 2" key="1">
    <citation type="submission" date="2019-09" db="EMBL/GenBank/DDBJ databases">
        <authorList>
            <consortium name="DOE Joint Genome Institute"/>
            <person name="Mondo S.J."/>
            <person name="Navarro-Mendoza M.I."/>
            <person name="Perez-Arques C."/>
            <person name="Panchal S."/>
            <person name="Nicolas F.E."/>
            <person name="Ganguly P."/>
            <person name="Pangilinan J."/>
            <person name="Grigoriev I."/>
            <person name="Heitman J."/>
            <person name="Sanya K."/>
            <person name="Garre V."/>
        </authorList>
    </citation>
    <scope>NUCLEOTIDE SEQUENCE [LARGE SCALE GENOMIC DNA]</scope>
    <source>
        <strain evidence="1 2">MU402</strain>
    </source>
</reference>
<proteinExistence type="predicted"/>
<evidence type="ECO:0000313" key="2">
    <source>
        <dbReference type="Proteomes" id="UP000469890"/>
    </source>
</evidence>
<dbReference type="PANTHER" id="PTHR15615">
    <property type="match status" value="1"/>
</dbReference>
<dbReference type="Pfam" id="PF08613">
    <property type="entry name" value="Cyclin"/>
    <property type="match status" value="1"/>
</dbReference>
<sequence>MTTAYSILSITNPSQLADFCAVIIPCIWAGSFKRALLSPKRHAAFKVYVQKVLKATQISCTCMILALHYIQRLRAAYPSIRASIGSEVRLFTTALVLANKYLDDNTFTNKTWSEVSSIPVNELNIMEMEFLSALNYNIHIPQKQFFAWTSTCQQWWTNSTLMMPMSPATPPPPPAVVVPMMQPLKRTHEYIDEYSTQATKKRYMVDQAPAPTQIYSYNYPTPPPNVCKPILSWSSSVSALSSAANINTYYSTTTTNMNAFHHHPYNHSYQ</sequence>
<dbReference type="AlphaFoldDB" id="A0A8H4BNA5"/>
<dbReference type="GO" id="GO:0016538">
    <property type="term" value="F:cyclin-dependent protein serine/threonine kinase regulator activity"/>
    <property type="evidence" value="ECO:0007669"/>
    <property type="project" value="TreeGrafter"/>
</dbReference>
<dbReference type="PANTHER" id="PTHR15615:SF27">
    <property type="entry name" value="PHO85 CYCLIN CLG1"/>
    <property type="match status" value="1"/>
</dbReference>
<dbReference type="EMBL" id="JAAECE010000002">
    <property type="protein sequence ID" value="KAF1804442.1"/>
    <property type="molecule type" value="Genomic_DNA"/>
</dbReference>
<dbReference type="SUPFAM" id="SSF47954">
    <property type="entry name" value="Cyclin-like"/>
    <property type="match status" value="1"/>
</dbReference>
<gene>
    <name evidence="1" type="ORF">FB192DRAFT_1046887</name>
</gene>
<organism evidence="1 2">
    <name type="scientific">Mucor circinelloides f. lusitanicus</name>
    <name type="common">Mucor racemosus var. lusitanicus</name>
    <dbReference type="NCBI Taxonomy" id="29924"/>
    <lineage>
        <taxon>Eukaryota</taxon>
        <taxon>Fungi</taxon>
        <taxon>Fungi incertae sedis</taxon>
        <taxon>Mucoromycota</taxon>
        <taxon>Mucoromycotina</taxon>
        <taxon>Mucoromycetes</taxon>
        <taxon>Mucorales</taxon>
        <taxon>Mucorineae</taxon>
        <taxon>Mucoraceae</taxon>
        <taxon>Mucor</taxon>
    </lineage>
</organism>
<dbReference type="InterPro" id="IPR013922">
    <property type="entry name" value="Cyclin_PHO80-like"/>
</dbReference>
<dbReference type="GO" id="GO:0000307">
    <property type="term" value="C:cyclin-dependent protein kinase holoenzyme complex"/>
    <property type="evidence" value="ECO:0007669"/>
    <property type="project" value="TreeGrafter"/>
</dbReference>
<name>A0A8H4BNA5_MUCCL</name>
<dbReference type="GO" id="GO:0019901">
    <property type="term" value="F:protein kinase binding"/>
    <property type="evidence" value="ECO:0007669"/>
    <property type="project" value="InterPro"/>
</dbReference>
<dbReference type="InterPro" id="IPR036915">
    <property type="entry name" value="Cyclin-like_sf"/>
</dbReference>
<evidence type="ECO:0000313" key="1">
    <source>
        <dbReference type="EMBL" id="KAF1804442.1"/>
    </source>
</evidence>
<dbReference type="GO" id="GO:0005634">
    <property type="term" value="C:nucleus"/>
    <property type="evidence" value="ECO:0007669"/>
    <property type="project" value="TreeGrafter"/>
</dbReference>
<protein>
    <submittedName>
        <fullName evidence="1">Cyclin-domain-containing protein</fullName>
    </submittedName>
</protein>
<comment type="caution">
    <text evidence="1">The sequence shown here is derived from an EMBL/GenBank/DDBJ whole genome shotgun (WGS) entry which is preliminary data.</text>
</comment>
<dbReference type="Proteomes" id="UP000469890">
    <property type="component" value="Unassembled WGS sequence"/>
</dbReference>
<dbReference type="Gene3D" id="1.10.472.10">
    <property type="entry name" value="Cyclin-like"/>
    <property type="match status" value="1"/>
</dbReference>
<accession>A0A8H4BNA5</accession>